<evidence type="ECO:0000313" key="12">
    <source>
        <dbReference type="EMBL" id="CDJ68207.1"/>
    </source>
</evidence>
<proteinExistence type="inferred from homology"/>
<keyword evidence="3 10" id="KW-0812">Transmembrane</keyword>
<keyword evidence="9" id="KW-0175">Coiled coil</keyword>
<dbReference type="AlphaFoldDB" id="U6MVF8"/>
<evidence type="ECO:0000256" key="9">
    <source>
        <dbReference type="SAM" id="Coils"/>
    </source>
</evidence>
<evidence type="ECO:0000256" key="8">
    <source>
        <dbReference type="ARBA" id="ARBA00037801"/>
    </source>
</evidence>
<organism evidence="12 13">
    <name type="scientific">Eimeria necatrix</name>
    <dbReference type="NCBI Taxonomy" id="51315"/>
    <lineage>
        <taxon>Eukaryota</taxon>
        <taxon>Sar</taxon>
        <taxon>Alveolata</taxon>
        <taxon>Apicomplexa</taxon>
        <taxon>Conoidasida</taxon>
        <taxon>Coccidia</taxon>
        <taxon>Eucoccidiorida</taxon>
        <taxon>Eimeriorina</taxon>
        <taxon>Eimeriidae</taxon>
        <taxon>Eimeria</taxon>
    </lineage>
</organism>
<dbReference type="OrthoDB" id="546861at2759"/>
<dbReference type="InterPro" id="IPR015260">
    <property type="entry name" value="Syntaxin-6/10/61_N"/>
</dbReference>
<dbReference type="InterPro" id="IPR010989">
    <property type="entry name" value="SNARE"/>
</dbReference>
<feature type="domain" description="T-SNARE coiled-coil homology" evidence="11">
    <location>
        <begin position="133"/>
        <end position="195"/>
    </location>
</feature>
<keyword evidence="2" id="KW-0813">Transport</keyword>
<evidence type="ECO:0000313" key="13">
    <source>
        <dbReference type="Proteomes" id="UP000030754"/>
    </source>
</evidence>
<keyword evidence="4" id="KW-0653">Protein transport</keyword>
<dbReference type="EMBL" id="HG725514">
    <property type="protein sequence ID" value="CDJ68207.1"/>
    <property type="molecule type" value="Genomic_DNA"/>
</dbReference>
<feature type="transmembrane region" description="Helical" evidence="10">
    <location>
        <begin position="204"/>
        <end position="223"/>
    </location>
</feature>
<evidence type="ECO:0000259" key="11">
    <source>
        <dbReference type="PROSITE" id="PS50192"/>
    </source>
</evidence>
<reference evidence="12" key="2">
    <citation type="submission" date="2013-10" db="EMBL/GenBank/DDBJ databases">
        <authorList>
            <person name="Aslett M."/>
        </authorList>
    </citation>
    <scope>NUCLEOTIDE SEQUENCE [LARGE SCALE GENOMIC DNA]</scope>
    <source>
        <strain evidence="12">Houghton</strain>
    </source>
</reference>
<dbReference type="Gene3D" id="1.20.5.110">
    <property type="match status" value="1"/>
</dbReference>
<dbReference type="PROSITE" id="PS50192">
    <property type="entry name" value="T_SNARE"/>
    <property type="match status" value="1"/>
</dbReference>
<dbReference type="GO" id="GO:0016020">
    <property type="term" value="C:membrane"/>
    <property type="evidence" value="ECO:0007669"/>
    <property type="project" value="InterPro"/>
</dbReference>
<feature type="coiled-coil region" evidence="9">
    <location>
        <begin position="80"/>
        <end position="110"/>
    </location>
</feature>
<dbReference type="SUPFAM" id="SSF58038">
    <property type="entry name" value="SNARE fusion complex"/>
    <property type="match status" value="1"/>
</dbReference>
<reference evidence="12" key="1">
    <citation type="submission" date="2013-10" db="EMBL/GenBank/DDBJ databases">
        <title>Genomic analysis of the causative agents of coccidiosis in chickens.</title>
        <authorList>
            <person name="Reid A.J."/>
            <person name="Blake D."/>
            <person name="Billington K."/>
            <person name="Browne H."/>
            <person name="Dunn M."/>
            <person name="Hung S."/>
            <person name="Kawahara F."/>
            <person name="Miranda-Saavedra D."/>
            <person name="Mourier T."/>
            <person name="Nagra H."/>
            <person name="Otto T.D."/>
            <person name="Rawlings N."/>
            <person name="Sanchez A."/>
            <person name="Sanders M."/>
            <person name="Subramaniam C."/>
            <person name="Tay Y."/>
            <person name="Dear P."/>
            <person name="Doerig C."/>
            <person name="Gruber A."/>
            <person name="Parkinson J."/>
            <person name="Shirley M."/>
            <person name="Wan K.L."/>
            <person name="Berriman M."/>
            <person name="Tomley F."/>
            <person name="Pain A."/>
        </authorList>
    </citation>
    <scope>NUCLEOTIDE SEQUENCE [LARGE SCALE GENOMIC DNA]</scope>
    <source>
        <strain evidence="12">Houghton</strain>
    </source>
</reference>
<dbReference type="Proteomes" id="UP000030754">
    <property type="component" value="Unassembled WGS sequence"/>
</dbReference>
<dbReference type="GO" id="GO:0005794">
    <property type="term" value="C:Golgi apparatus"/>
    <property type="evidence" value="ECO:0007669"/>
    <property type="project" value="UniProtKB-SubCell"/>
</dbReference>
<keyword evidence="5 10" id="KW-1133">Transmembrane helix</keyword>
<comment type="similarity">
    <text evidence="1">Belongs to the syntaxin family.</text>
</comment>
<dbReference type="SUPFAM" id="SSF47661">
    <property type="entry name" value="t-snare proteins"/>
    <property type="match status" value="1"/>
</dbReference>
<dbReference type="RefSeq" id="XP_013436674.1">
    <property type="nucleotide sequence ID" value="XM_013581220.1"/>
</dbReference>
<gene>
    <name evidence="12" type="ORF">ENH_00049060</name>
</gene>
<dbReference type="GeneID" id="25475055"/>
<accession>U6MVF8</accession>
<sequence length="224" mass="25563">MMENGVGDPFCAARDEVEANFSELQRLHREWKQQLQTRGHPSNLKSTIDSSSEALAADLRALEKAVAIAAKHQQRLGLHAEELERRRQFVRQQQQQLEALRADVKAASTSQLWVAEGPTARGDFFEVAEQKQQTLVQQQDEQLDELALAASRLHETALTINQELETQQQMLTDLDDAVERQASEMNFLMRRLSRVVRSSDVRQLWTIIWLFCIALGLFILVIVS</sequence>
<evidence type="ECO:0000256" key="10">
    <source>
        <dbReference type="SAM" id="Phobius"/>
    </source>
</evidence>
<dbReference type="GO" id="GO:0015031">
    <property type="term" value="P:protein transport"/>
    <property type="evidence" value="ECO:0007669"/>
    <property type="project" value="UniProtKB-KW"/>
</dbReference>
<evidence type="ECO:0000256" key="1">
    <source>
        <dbReference type="ARBA" id="ARBA00009063"/>
    </source>
</evidence>
<comment type="subcellular location">
    <subcellularLocation>
        <location evidence="8">Golgi apparatus</location>
        <location evidence="8">trans-Golgi network membrane</location>
        <topology evidence="8">Single-pass type IV membrane protein</topology>
    </subcellularLocation>
</comment>
<protein>
    <submittedName>
        <fullName evidence="12">Syntaxin family protein, putative</fullName>
    </submittedName>
</protein>
<dbReference type="Pfam" id="PF09177">
    <property type="entry name" value="STX6_10_61_N"/>
    <property type="match status" value="1"/>
</dbReference>
<evidence type="ECO:0000256" key="7">
    <source>
        <dbReference type="ARBA" id="ARBA00023136"/>
    </source>
</evidence>
<dbReference type="InterPro" id="IPR000727">
    <property type="entry name" value="T_SNARE_dom"/>
</dbReference>
<name>U6MVF8_9EIME</name>
<evidence type="ECO:0000256" key="2">
    <source>
        <dbReference type="ARBA" id="ARBA00022448"/>
    </source>
</evidence>
<dbReference type="Gene3D" id="1.20.58.90">
    <property type="match status" value="1"/>
</dbReference>
<dbReference type="VEuPathDB" id="ToxoDB:ENH_00049060"/>
<dbReference type="FunFam" id="1.20.58.90:FF:000004">
    <property type="entry name" value="Syntaxin 10"/>
    <property type="match status" value="1"/>
</dbReference>
<keyword evidence="7 10" id="KW-0472">Membrane</keyword>
<keyword evidence="13" id="KW-1185">Reference proteome</keyword>
<evidence type="ECO:0000256" key="5">
    <source>
        <dbReference type="ARBA" id="ARBA00022989"/>
    </source>
</evidence>
<keyword evidence="6" id="KW-0333">Golgi apparatus</keyword>
<evidence type="ECO:0000256" key="4">
    <source>
        <dbReference type="ARBA" id="ARBA00022927"/>
    </source>
</evidence>
<dbReference type="CDD" id="cd15841">
    <property type="entry name" value="SNARE_Qc"/>
    <property type="match status" value="1"/>
</dbReference>
<evidence type="ECO:0000256" key="6">
    <source>
        <dbReference type="ARBA" id="ARBA00023034"/>
    </source>
</evidence>
<evidence type="ECO:0000256" key="3">
    <source>
        <dbReference type="ARBA" id="ARBA00022692"/>
    </source>
</evidence>
<dbReference type="GO" id="GO:0048193">
    <property type="term" value="P:Golgi vesicle transport"/>
    <property type="evidence" value="ECO:0007669"/>
    <property type="project" value="InterPro"/>
</dbReference>
<dbReference type="PANTHER" id="PTHR12791">
    <property type="entry name" value="GOLGI SNARE BET1-RELATED"/>
    <property type="match status" value="1"/>
</dbReference>